<feature type="transmembrane region" description="Helical" evidence="1">
    <location>
        <begin position="194"/>
        <end position="222"/>
    </location>
</feature>
<protein>
    <submittedName>
        <fullName evidence="2">Sulfite reductase</fullName>
    </submittedName>
</protein>
<dbReference type="RefSeq" id="WP_137092291.1">
    <property type="nucleotide sequence ID" value="NZ_CP028923.1"/>
</dbReference>
<dbReference type="Proteomes" id="UP000298616">
    <property type="component" value="Chromosome"/>
</dbReference>
<reference evidence="2 3" key="1">
    <citation type="submission" date="2018-04" db="EMBL/GenBank/DDBJ databases">
        <title>Complete genome uncultured novel isolate.</title>
        <authorList>
            <person name="Merlino G."/>
        </authorList>
    </citation>
    <scope>NUCLEOTIDE SEQUENCE [LARGE SCALE GENOMIC DNA]</scope>
    <source>
        <strain evidence="3">R1DC9</strain>
    </source>
</reference>
<gene>
    <name evidence="2" type="ORF">DCC35_19155</name>
</gene>
<dbReference type="Pfam" id="PF03929">
    <property type="entry name" value="PepSY_TM"/>
    <property type="match status" value="1"/>
</dbReference>
<feature type="transmembrane region" description="Helical" evidence="1">
    <location>
        <begin position="12"/>
        <end position="34"/>
    </location>
</feature>
<dbReference type="EMBL" id="CP028923">
    <property type="protein sequence ID" value="QCK17141.1"/>
    <property type="molecule type" value="Genomic_DNA"/>
</dbReference>
<dbReference type="AlphaFoldDB" id="A0A4D7JNG9"/>
<accession>A0A4D7JNG9</accession>
<evidence type="ECO:0000256" key="1">
    <source>
        <dbReference type="SAM" id="Phobius"/>
    </source>
</evidence>
<name>A0A4D7JNG9_9BACT</name>
<sequence>MTVRKSFRLIHLYLGIVASLIVFIEATTGAIWVFNSEINSLIEDEITVQIEDLPLITPTVAKSIAKEYIPNKAIHGVLYPNEPGEPVEMIFYEAEPEFYTSLYLNPYNGEILKEKDHMEGFFPFILDGHLHLWLPPEIGKPIVSYGTLIFGISIITGIILWWPKNKKGRKQRFKLDWKNTTRWRRKNFDLHTVLGFYLSAFAVVFVLTGLVMALNWFAFLYYNGFGGEKELTFSVPLNQEETVSQSVRQSNIDRLPQILFNQYPEAESFEIHYPYADSASIYVEISHTEEVYYDSDYIFYDQNTLEKVKTLSVYGEYSKAELPDHLVRINYDLHVGAIGGITTKIIAFIACLMIATLPVTGILIWLGRKKKKGKMNSKQNKKSTPVLEGV</sequence>
<dbReference type="OrthoDB" id="111691at2"/>
<dbReference type="PANTHER" id="PTHR34219:SF3">
    <property type="entry name" value="BLL7967 PROTEIN"/>
    <property type="match status" value="1"/>
</dbReference>
<keyword evidence="1" id="KW-0812">Transmembrane</keyword>
<evidence type="ECO:0000313" key="2">
    <source>
        <dbReference type="EMBL" id="QCK17141.1"/>
    </source>
</evidence>
<dbReference type="KEGG" id="fpf:DCC35_19155"/>
<keyword evidence="1" id="KW-0472">Membrane</keyword>
<proteinExistence type="predicted"/>
<evidence type="ECO:0000313" key="3">
    <source>
        <dbReference type="Proteomes" id="UP000298616"/>
    </source>
</evidence>
<keyword evidence="3" id="KW-1185">Reference proteome</keyword>
<dbReference type="PANTHER" id="PTHR34219">
    <property type="entry name" value="IRON-REGULATED INNER MEMBRANE PROTEIN-RELATED"/>
    <property type="match status" value="1"/>
</dbReference>
<feature type="transmembrane region" description="Helical" evidence="1">
    <location>
        <begin position="142"/>
        <end position="162"/>
    </location>
</feature>
<dbReference type="InterPro" id="IPR005625">
    <property type="entry name" value="PepSY-ass_TM"/>
</dbReference>
<keyword evidence="1" id="KW-1133">Transmembrane helix</keyword>
<organism evidence="2 3">
    <name type="scientific">Mangrovivirga cuniculi</name>
    <dbReference type="NCBI Taxonomy" id="2715131"/>
    <lineage>
        <taxon>Bacteria</taxon>
        <taxon>Pseudomonadati</taxon>
        <taxon>Bacteroidota</taxon>
        <taxon>Cytophagia</taxon>
        <taxon>Cytophagales</taxon>
        <taxon>Mangrovivirgaceae</taxon>
        <taxon>Mangrovivirga</taxon>
    </lineage>
</organism>
<feature type="transmembrane region" description="Helical" evidence="1">
    <location>
        <begin position="345"/>
        <end position="366"/>
    </location>
</feature>